<dbReference type="Proteomes" id="UP000295247">
    <property type="component" value="Unassembled WGS sequence"/>
</dbReference>
<dbReference type="AlphaFoldDB" id="A0A4R4A881"/>
<dbReference type="GO" id="GO:0008168">
    <property type="term" value="F:methyltransferase activity"/>
    <property type="evidence" value="ECO:0007669"/>
    <property type="project" value="UniProtKB-KW"/>
</dbReference>
<dbReference type="Gene3D" id="3.40.50.150">
    <property type="entry name" value="Vaccinia Virus protein VP39"/>
    <property type="match status" value="1"/>
</dbReference>
<organism evidence="2 3">
    <name type="scientific">Marichromatium gracile</name>
    <name type="common">Chromatium gracile</name>
    <dbReference type="NCBI Taxonomy" id="1048"/>
    <lineage>
        <taxon>Bacteria</taxon>
        <taxon>Pseudomonadati</taxon>
        <taxon>Pseudomonadota</taxon>
        <taxon>Gammaproteobacteria</taxon>
        <taxon>Chromatiales</taxon>
        <taxon>Chromatiaceae</taxon>
        <taxon>Marichromatium</taxon>
    </lineage>
</organism>
<reference evidence="2 3" key="1">
    <citation type="submission" date="2019-03" db="EMBL/GenBank/DDBJ databases">
        <title>Genomic Encyclopedia of Type Strains, Phase IV (KMG-IV): sequencing the most valuable type-strain genomes for metagenomic binning, comparative biology and taxonomic classification.</title>
        <authorList>
            <person name="Goeker M."/>
        </authorList>
    </citation>
    <scope>NUCLEOTIDE SEQUENCE [LARGE SCALE GENOMIC DNA]</scope>
    <source>
        <strain evidence="2 3">DSM 203</strain>
    </source>
</reference>
<evidence type="ECO:0000313" key="3">
    <source>
        <dbReference type="Proteomes" id="UP000295247"/>
    </source>
</evidence>
<keyword evidence="2" id="KW-0808">Transferase</keyword>
<sequence>MPRVDNHAFYDDALKTHGTNAEGVQWISEETQRVRFRVLRELLPEDLSSVELADAGCGFGDFFVYLREHDQTPGCYLGLDVMAPMIETARARTGCEIRQCDVLQDPLPEADYYVCSGAMNILTWDETQSFIRNCLAASRRGFVFNLLKGRDTSLIYNCRRPAEIQQLADTLNATMTVREGYLAGDFSVLLEHC</sequence>
<evidence type="ECO:0000313" key="2">
    <source>
        <dbReference type="EMBL" id="TCW34894.1"/>
    </source>
</evidence>
<dbReference type="Pfam" id="PF13649">
    <property type="entry name" value="Methyltransf_25"/>
    <property type="match status" value="1"/>
</dbReference>
<dbReference type="InterPro" id="IPR041698">
    <property type="entry name" value="Methyltransf_25"/>
</dbReference>
<dbReference type="RefSeq" id="WP_132230025.1">
    <property type="nucleotide sequence ID" value="NZ_NRRH01000013.1"/>
</dbReference>
<dbReference type="InterPro" id="IPR029063">
    <property type="entry name" value="SAM-dependent_MTases_sf"/>
</dbReference>
<keyword evidence="2" id="KW-0489">Methyltransferase</keyword>
<dbReference type="GO" id="GO:0032259">
    <property type="term" value="P:methylation"/>
    <property type="evidence" value="ECO:0007669"/>
    <property type="project" value="UniProtKB-KW"/>
</dbReference>
<proteinExistence type="predicted"/>
<dbReference type="EMBL" id="SMDC01000008">
    <property type="protein sequence ID" value="TCW34894.1"/>
    <property type="molecule type" value="Genomic_DNA"/>
</dbReference>
<comment type="caution">
    <text evidence="2">The sequence shown here is derived from an EMBL/GenBank/DDBJ whole genome shotgun (WGS) entry which is preliminary data.</text>
</comment>
<name>A0A4R4A881_MARGR</name>
<gene>
    <name evidence="2" type="ORF">EDC29_10854</name>
</gene>
<protein>
    <submittedName>
        <fullName evidence="2">Methyltransferase family protein</fullName>
    </submittedName>
</protein>
<dbReference type="SUPFAM" id="SSF53335">
    <property type="entry name" value="S-adenosyl-L-methionine-dependent methyltransferases"/>
    <property type="match status" value="1"/>
</dbReference>
<accession>A0A4R4A881</accession>
<feature type="domain" description="Methyltransferase" evidence="1">
    <location>
        <begin position="54"/>
        <end position="139"/>
    </location>
</feature>
<evidence type="ECO:0000259" key="1">
    <source>
        <dbReference type="Pfam" id="PF13649"/>
    </source>
</evidence>